<evidence type="ECO:0000256" key="5">
    <source>
        <dbReference type="ARBA" id="ARBA00035114"/>
    </source>
</evidence>
<comment type="subcellular location">
    <subcellularLocation>
        <location evidence="1">Membrane</location>
        <topology evidence="1">Single-pass membrane protein</topology>
    </subcellularLocation>
</comment>
<dbReference type="InterPro" id="IPR008511">
    <property type="entry name" value="ROH1-like"/>
</dbReference>
<name>A0A835QX41_VANPL</name>
<keyword evidence="2" id="KW-0812">Transmembrane</keyword>
<sequence length="348" mass="39856">MSSKASRYHNPLWLILPKGAQHSPKLVGLQASFEQSLAEILRNLKPHDNSSFHSMLWTRQAIDALFVSRKLVKTLMADLEFPSSLWDDKWVQSYMNDSVKFLDLCIAFISEVSRLEQQQILLKYVQHILDPSCSTSSEQLKRATGALSDWTQKLQVRTQKLKEVPSVLQELERTLSLPKVKKSDKGKVLMRAFYAFKVVMMFISNVLFTQLSGCSKPLLVLQVLNDFQWSEAFNDLQATVNRELKSSLSLQKPIMLRELDQVDASSRCLNGIIIDLIKEAIEKQIDGNVAEEARRRCGEPMFDLSKGTKCLSLELELLEKRLDKLFKLLMSERSDMLDGLRASEKERM</sequence>
<keyword evidence="7" id="KW-1185">Reference proteome</keyword>
<gene>
    <name evidence="6" type="ORF">HPP92_012914</name>
</gene>
<keyword evidence="3" id="KW-1133">Transmembrane helix</keyword>
<evidence type="ECO:0000256" key="1">
    <source>
        <dbReference type="ARBA" id="ARBA00004167"/>
    </source>
</evidence>
<evidence type="ECO:0000313" key="6">
    <source>
        <dbReference type="EMBL" id="KAG0476073.1"/>
    </source>
</evidence>
<dbReference type="EMBL" id="JADCNL010000006">
    <property type="protein sequence ID" value="KAG0476073.1"/>
    <property type="molecule type" value="Genomic_DNA"/>
</dbReference>
<dbReference type="Pfam" id="PF05633">
    <property type="entry name" value="ROH1-like"/>
    <property type="match status" value="2"/>
</dbReference>
<evidence type="ECO:0000256" key="2">
    <source>
        <dbReference type="ARBA" id="ARBA00022692"/>
    </source>
</evidence>
<organism evidence="6 7">
    <name type="scientific">Vanilla planifolia</name>
    <name type="common">Vanilla</name>
    <dbReference type="NCBI Taxonomy" id="51239"/>
    <lineage>
        <taxon>Eukaryota</taxon>
        <taxon>Viridiplantae</taxon>
        <taxon>Streptophyta</taxon>
        <taxon>Embryophyta</taxon>
        <taxon>Tracheophyta</taxon>
        <taxon>Spermatophyta</taxon>
        <taxon>Magnoliopsida</taxon>
        <taxon>Liliopsida</taxon>
        <taxon>Asparagales</taxon>
        <taxon>Orchidaceae</taxon>
        <taxon>Vanilloideae</taxon>
        <taxon>Vanilleae</taxon>
        <taxon>Vanilla</taxon>
    </lineage>
</organism>
<evidence type="ECO:0000313" key="7">
    <source>
        <dbReference type="Proteomes" id="UP000636800"/>
    </source>
</evidence>
<dbReference type="OrthoDB" id="197068at2759"/>
<comment type="caution">
    <text evidence="6">The sequence shown here is derived from an EMBL/GenBank/DDBJ whole genome shotgun (WGS) entry which is preliminary data.</text>
</comment>
<proteinExistence type="inferred from homology"/>
<accession>A0A835QX41</accession>
<reference evidence="6 7" key="1">
    <citation type="journal article" date="2020" name="Nat. Food">
        <title>A phased Vanilla planifolia genome enables genetic improvement of flavour and production.</title>
        <authorList>
            <person name="Hasing T."/>
            <person name="Tang H."/>
            <person name="Brym M."/>
            <person name="Khazi F."/>
            <person name="Huang T."/>
            <person name="Chambers A.H."/>
        </authorList>
    </citation>
    <scope>NUCLEOTIDE SEQUENCE [LARGE SCALE GENOMIC DNA]</scope>
    <source>
        <tissue evidence="6">Leaf</tissue>
    </source>
</reference>
<dbReference type="GO" id="GO:0016020">
    <property type="term" value="C:membrane"/>
    <property type="evidence" value="ECO:0007669"/>
    <property type="project" value="UniProtKB-SubCell"/>
</dbReference>
<dbReference type="PANTHER" id="PTHR31509">
    <property type="entry name" value="BPS1-LIKE PROTEIN"/>
    <property type="match status" value="1"/>
</dbReference>
<evidence type="ECO:0000256" key="3">
    <source>
        <dbReference type="ARBA" id="ARBA00022989"/>
    </source>
</evidence>
<dbReference type="Proteomes" id="UP000636800">
    <property type="component" value="Chromosome 6"/>
</dbReference>
<keyword evidence="4" id="KW-0472">Membrane</keyword>
<protein>
    <submittedName>
        <fullName evidence="6">Uncharacterized protein</fullName>
    </submittedName>
</protein>
<comment type="similarity">
    <text evidence="5">Belongs to the ROH1 family.</text>
</comment>
<dbReference type="AlphaFoldDB" id="A0A835QX41"/>
<evidence type="ECO:0000256" key="4">
    <source>
        <dbReference type="ARBA" id="ARBA00023136"/>
    </source>
</evidence>